<keyword evidence="2" id="KW-0378">Hydrolase</keyword>
<dbReference type="InterPro" id="IPR029052">
    <property type="entry name" value="Metallo-depent_PP-like"/>
</dbReference>
<evidence type="ECO:0000313" key="5">
    <source>
        <dbReference type="Proteomes" id="UP000092024"/>
    </source>
</evidence>
<keyword evidence="5" id="KW-1185">Reference proteome</keyword>
<protein>
    <recommendedName>
        <fullName evidence="3">Calcineurin-like phosphoesterase domain-containing protein</fullName>
    </recommendedName>
</protein>
<evidence type="ECO:0000259" key="3">
    <source>
        <dbReference type="Pfam" id="PF00149"/>
    </source>
</evidence>
<proteinExistence type="predicted"/>
<dbReference type="GO" id="GO:0008758">
    <property type="term" value="F:UDP-2,3-diacylglucosamine hydrolase activity"/>
    <property type="evidence" value="ECO:0007669"/>
    <property type="project" value="TreeGrafter"/>
</dbReference>
<feature type="domain" description="Calcineurin-like phosphoesterase" evidence="3">
    <location>
        <begin position="50"/>
        <end position="220"/>
    </location>
</feature>
<keyword evidence="1" id="KW-0479">Metal-binding</keyword>
<dbReference type="GO" id="GO:0009245">
    <property type="term" value="P:lipid A biosynthetic process"/>
    <property type="evidence" value="ECO:0007669"/>
    <property type="project" value="TreeGrafter"/>
</dbReference>
<dbReference type="OrthoDB" id="9780884at2"/>
<dbReference type="SUPFAM" id="SSF56300">
    <property type="entry name" value="Metallo-dependent phosphatases"/>
    <property type="match status" value="1"/>
</dbReference>
<name>A0A1A5YR10_9BACL</name>
<dbReference type="AlphaFoldDB" id="A0A1A5YR10"/>
<evidence type="ECO:0000256" key="2">
    <source>
        <dbReference type="ARBA" id="ARBA00022801"/>
    </source>
</evidence>
<reference evidence="4 5" key="1">
    <citation type="submission" date="2016-05" db="EMBL/GenBank/DDBJ databases">
        <title>Paenibacillus oryzae. sp. nov., isolated from the rice root.</title>
        <authorList>
            <person name="Zhang J."/>
            <person name="Zhang X."/>
        </authorList>
    </citation>
    <scope>NUCLEOTIDE SEQUENCE [LARGE SCALE GENOMIC DNA]</scope>
    <source>
        <strain evidence="4 5">1DrF-4</strain>
    </source>
</reference>
<organism evidence="4 5">
    <name type="scientific">Paenibacillus oryzae</name>
    <dbReference type="NCBI Taxonomy" id="1844972"/>
    <lineage>
        <taxon>Bacteria</taxon>
        <taxon>Bacillati</taxon>
        <taxon>Bacillota</taxon>
        <taxon>Bacilli</taxon>
        <taxon>Bacillales</taxon>
        <taxon>Paenibacillaceae</taxon>
        <taxon>Paenibacillus</taxon>
    </lineage>
</organism>
<dbReference type="RefSeq" id="WP_068679988.1">
    <property type="nucleotide sequence ID" value="NZ_LYPA01000030.1"/>
</dbReference>
<dbReference type="EMBL" id="LYPA01000030">
    <property type="protein sequence ID" value="OBR68008.1"/>
    <property type="molecule type" value="Genomic_DNA"/>
</dbReference>
<evidence type="ECO:0000256" key="1">
    <source>
        <dbReference type="ARBA" id="ARBA00022723"/>
    </source>
</evidence>
<comment type="caution">
    <text evidence="4">The sequence shown here is derived from an EMBL/GenBank/DDBJ whole genome shotgun (WGS) entry which is preliminary data.</text>
</comment>
<gene>
    <name evidence="4" type="ORF">A7K91_18945</name>
</gene>
<dbReference type="Pfam" id="PF00149">
    <property type="entry name" value="Metallophos"/>
    <property type="match status" value="1"/>
</dbReference>
<dbReference type="Gene3D" id="3.60.21.10">
    <property type="match status" value="1"/>
</dbReference>
<sequence length="291" mass="32660">MSKRKRWFFIYLPGAILLLFLFLHQENNDIVVTTHKLASHELPQGLEGYRIVHLSDLQSKEFGKEQRPLLRKVKELKPDLILMTGDLVDSSHFDREASMMLMDGLLDIAPLYFSVGNHEYAVREYPEMEKEMIAKGVHVLRNALEYVPAGEGQIALIGVDDPIFNRVEDGDVAKINSHLDQALQEDDGEGHYRILLSHRPELFDVYAERGFELSLAGHAHGGQIRIPFVGGMYSPGQGSWPKLAEGIHLQGGSAMIVNRGLGNSIFPQRLFNRPEIVLIELSNGAPETGTR</sequence>
<dbReference type="STRING" id="1844972.A7K91_18945"/>
<dbReference type="PANTHER" id="PTHR31302">
    <property type="entry name" value="TRANSMEMBRANE PROTEIN WITH METALLOPHOSPHOESTERASE DOMAIN-RELATED"/>
    <property type="match status" value="1"/>
</dbReference>
<accession>A0A1A5YR10</accession>
<dbReference type="InterPro" id="IPR004843">
    <property type="entry name" value="Calcineurin-like_PHP"/>
</dbReference>
<dbReference type="PANTHER" id="PTHR31302:SF31">
    <property type="entry name" value="PHOSPHODIESTERASE YAEI"/>
    <property type="match status" value="1"/>
</dbReference>
<dbReference type="Proteomes" id="UP000092024">
    <property type="component" value="Unassembled WGS sequence"/>
</dbReference>
<dbReference type="InterPro" id="IPR051158">
    <property type="entry name" value="Metallophosphoesterase_sf"/>
</dbReference>
<dbReference type="GO" id="GO:0046872">
    <property type="term" value="F:metal ion binding"/>
    <property type="evidence" value="ECO:0007669"/>
    <property type="project" value="UniProtKB-KW"/>
</dbReference>
<dbReference type="GO" id="GO:0016020">
    <property type="term" value="C:membrane"/>
    <property type="evidence" value="ECO:0007669"/>
    <property type="project" value="GOC"/>
</dbReference>
<evidence type="ECO:0000313" key="4">
    <source>
        <dbReference type="EMBL" id="OBR68008.1"/>
    </source>
</evidence>